<accession>A0A518BJ78</accession>
<feature type="binding site" evidence="7 8">
    <location>
        <position position="102"/>
    </location>
    <ligand>
        <name>S-adenosyl-L-methionine</name>
        <dbReference type="ChEBI" id="CHEBI:59789"/>
    </ligand>
</feature>
<keyword evidence="5 7" id="KW-0949">S-adenosyl-L-methionine</keyword>
<keyword evidence="3 7" id="KW-0489">Methyltransferase</keyword>
<evidence type="ECO:0000256" key="1">
    <source>
        <dbReference type="ARBA" id="ARBA00022490"/>
    </source>
</evidence>
<evidence type="ECO:0000256" key="6">
    <source>
        <dbReference type="ARBA" id="ARBA00022884"/>
    </source>
</evidence>
<evidence type="ECO:0000256" key="5">
    <source>
        <dbReference type="ARBA" id="ARBA00022691"/>
    </source>
</evidence>
<evidence type="ECO:0000256" key="2">
    <source>
        <dbReference type="ARBA" id="ARBA00022552"/>
    </source>
</evidence>
<dbReference type="PROSITE" id="PS01131">
    <property type="entry name" value="RRNA_A_DIMETH"/>
    <property type="match status" value="1"/>
</dbReference>
<dbReference type="SMART" id="SM00650">
    <property type="entry name" value="rADc"/>
    <property type="match status" value="1"/>
</dbReference>
<organism evidence="10 11">
    <name type="scientific">Engelhardtia mirabilis</name>
    <dbReference type="NCBI Taxonomy" id="2528011"/>
    <lineage>
        <taxon>Bacteria</taxon>
        <taxon>Pseudomonadati</taxon>
        <taxon>Planctomycetota</taxon>
        <taxon>Planctomycetia</taxon>
        <taxon>Planctomycetia incertae sedis</taxon>
        <taxon>Engelhardtia</taxon>
    </lineage>
</organism>
<feature type="binding site" evidence="7 8">
    <location>
        <position position="129"/>
    </location>
    <ligand>
        <name>S-adenosyl-L-methionine</name>
        <dbReference type="ChEBI" id="CHEBI:59789"/>
    </ligand>
</feature>
<dbReference type="InterPro" id="IPR020598">
    <property type="entry name" value="rRNA_Ade_methylase_Trfase_N"/>
</dbReference>
<evidence type="ECO:0000256" key="4">
    <source>
        <dbReference type="ARBA" id="ARBA00022679"/>
    </source>
</evidence>
<dbReference type="NCBIfam" id="TIGR00755">
    <property type="entry name" value="ksgA"/>
    <property type="match status" value="1"/>
</dbReference>
<dbReference type="KEGG" id="pbap:Pla133_20920"/>
<proteinExistence type="inferred from homology"/>
<dbReference type="EC" id="2.1.1.182" evidence="7"/>
<evidence type="ECO:0000259" key="9">
    <source>
        <dbReference type="SMART" id="SM00650"/>
    </source>
</evidence>
<name>A0A518BJ78_9BACT</name>
<dbReference type="PROSITE" id="PS51689">
    <property type="entry name" value="SAM_RNA_A_N6_MT"/>
    <property type="match status" value="1"/>
</dbReference>
<dbReference type="Proteomes" id="UP000316921">
    <property type="component" value="Chromosome"/>
</dbReference>
<dbReference type="SUPFAM" id="SSF53335">
    <property type="entry name" value="S-adenosyl-L-methionine-dependent methyltransferases"/>
    <property type="match status" value="1"/>
</dbReference>
<comment type="catalytic activity">
    <reaction evidence="7">
        <text>adenosine(1518)/adenosine(1519) in 16S rRNA + 4 S-adenosyl-L-methionine = N(6)-dimethyladenosine(1518)/N(6)-dimethyladenosine(1519) in 16S rRNA + 4 S-adenosyl-L-homocysteine + 4 H(+)</text>
        <dbReference type="Rhea" id="RHEA:19609"/>
        <dbReference type="Rhea" id="RHEA-COMP:10232"/>
        <dbReference type="Rhea" id="RHEA-COMP:10233"/>
        <dbReference type="ChEBI" id="CHEBI:15378"/>
        <dbReference type="ChEBI" id="CHEBI:57856"/>
        <dbReference type="ChEBI" id="CHEBI:59789"/>
        <dbReference type="ChEBI" id="CHEBI:74411"/>
        <dbReference type="ChEBI" id="CHEBI:74493"/>
        <dbReference type="EC" id="2.1.1.182"/>
    </reaction>
</comment>
<dbReference type="InterPro" id="IPR029063">
    <property type="entry name" value="SAM-dependent_MTases_sf"/>
</dbReference>
<dbReference type="AlphaFoldDB" id="A0A518BJ78"/>
<evidence type="ECO:0000256" key="8">
    <source>
        <dbReference type="PROSITE-ProRule" id="PRU01026"/>
    </source>
</evidence>
<feature type="binding site" evidence="7 8">
    <location>
        <position position="56"/>
    </location>
    <ligand>
        <name>S-adenosyl-L-methionine</name>
        <dbReference type="ChEBI" id="CHEBI:59789"/>
    </ligand>
</feature>
<keyword evidence="4 7" id="KW-0808">Transferase</keyword>
<dbReference type="InterPro" id="IPR011530">
    <property type="entry name" value="rRNA_adenine_dimethylase"/>
</dbReference>
<evidence type="ECO:0000256" key="7">
    <source>
        <dbReference type="HAMAP-Rule" id="MF_00607"/>
    </source>
</evidence>
<sequence>MSGRPEKWSAIRAHLESVGFRPSRRLGQNFLLEDNVCEAIVRDAELEPGEVVLEVGVGLGFLTRHLLATGSPVIGVEIDPRLSDFAADRLAGEGSFELLRTDVLAAKNRLSEAVLAAVPKQGRWSLVSNLPYAVGSPAMVLLSRLAVPPRRMTVLVQLEVGDRLCADPGTPEWGALGARLQAVYEARLVRRVAPEAFRPRPKVDSAVMQLDLREGAPDSVELVRFDRLLTALFPQRRKRVRNPLASHLGGREAADRALAQAGLDPEARVAWLTVDDWRRLAAAIDATAPSGVGGVE</sequence>
<reference evidence="10 11" key="1">
    <citation type="submission" date="2019-02" db="EMBL/GenBank/DDBJ databases">
        <title>Deep-cultivation of Planctomycetes and their phenomic and genomic characterization uncovers novel biology.</title>
        <authorList>
            <person name="Wiegand S."/>
            <person name="Jogler M."/>
            <person name="Boedeker C."/>
            <person name="Pinto D."/>
            <person name="Vollmers J."/>
            <person name="Rivas-Marin E."/>
            <person name="Kohn T."/>
            <person name="Peeters S.H."/>
            <person name="Heuer A."/>
            <person name="Rast P."/>
            <person name="Oberbeckmann S."/>
            <person name="Bunk B."/>
            <person name="Jeske O."/>
            <person name="Meyerdierks A."/>
            <person name="Storesund J.E."/>
            <person name="Kallscheuer N."/>
            <person name="Luecker S."/>
            <person name="Lage O.M."/>
            <person name="Pohl T."/>
            <person name="Merkel B.J."/>
            <person name="Hornburger P."/>
            <person name="Mueller R.-W."/>
            <person name="Bruemmer F."/>
            <person name="Labrenz M."/>
            <person name="Spormann A.M."/>
            <person name="Op den Camp H."/>
            <person name="Overmann J."/>
            <person name="Amann R."/>
            <person name="Jetten M.S.M."/>
            <person name="Mascher T."/>
            <person name="Medema M.H."/>
            <person name="Devos D.P."/>
            <person name="Kaster A.-K."/>
            <person name="Ovreas L."/>
            <person name="Rohde M."/>
            <person name="Galperin M.Y."/>
            <person name="Jogler C."/>
        </authorList>
    </citation>
    <scope>NUCLEOTIDE SEQUENCE [LARGE SCALE GENOMIC DNA]</scope>
    <source>
        <strain evidence="10 11">Pla133</strain>
    </source>
</reference>
<feature type="binding site" evidence="7 8">
    <location>
        <position position="29"/>
    </location>
    <ligand>
        <name>S-adenosyl-L-methionine</name>
        <dbReference type="ChEBI" id="CHEBI:59789"/>
    </ligand>
</feature>
<dbReference type="HAMAP" id="MF_00607">
    <property type="entry name" value="16SrRNA_methyltr_A"/>
    <property type="match status" value="1"/>
</dbReference>
<keyword evidence="2 7" id="KW-0698">rRNA processing</keyword>
<evidence type="ECO:0000256" key="3">
    <source>
        <dbReference type="ARBA" id="ARBA00022603"/>
    </source>
</evidence>
<dbReference type="PANTHER" id="PTHR11727">
    <property type="entry name" value="DIMETHYLADENOSINE TRANSFERASE"/>
    <property type="match status" value="1"/>
</dbReference>
<protein>
    <recommendedName>
        <fullName evidence="7">Ribosomal RNA small subunit methyltransferase A</fullName>
        <ecNumber evidence="7">2.1.1.182</ecNumber>
    </recommendedName>
    <alternativeName>
        <fullName evidence="7">16S rRNA (adenine(1518)-N(6)/adenine(1519)-N(6))-dimethyltransferase</fullName>
    </alternativeName>
    <alternativeName>
        <fullName evidence="7">16S rRNA dimethyladenosine transferase</fullName>
    </alternativeName>
    <alternativeName>
        <fullName evidence="7">16S rRNA dimethylase</fullName>
    </alternativeName>
    <alternativeName>
        <fullName evidence="7">S-adenosylmethionine-6-N', N'-adenosyl(rRNA) dimethyltransferase</fullName>
    </alternativeName>
</protein>
<keyword evidence="11" id="KW-1185">Reference proteome</keyword>
<feature type="binding site" evidence="7 8">
    <location>
        <position position="31"/>
    </location>
    <ligand>
        <name>S-adenosyl-L-methionine</name>
        <dbReference type="ChEBI" id="CHEBI:59789"/>
    </ligand>
</feature>
<dbReference type="RefSeq" id="WP_419192329.1">
    <property type="nucleotide sequence ID" value="NZ_CP036287.1"/>
</dbReference>
<evidence type="ECO:0000313" key="10">
    <source>
        <dbReference type="EMBL" id="QDU67015.1"/>
    </source>
</evidence>
<comment type="function">
    <text evidence="7">Specifically dimethylates two adjacent adenosines (A1518 and A1519) in the loop of a conserved hairpin near the 3'-end of 16S rRNA in the 30S particle. May play a critical role in biogenesis of 30S subunits.</text>
</comment>
<comment type="subcellular location">
    <subcellularLocation>
        <location evidence="7">Cytoplasm</location>
    </subcellularLocation>
</comment>
<keyword evidence="6 7" id="KW-0694">RNA-binding</keyword>
<dbReference type="GO" id="GO:0052908">
    <property type="term" value="F:16S rRNA (adenine(1518)-N(6)/adenine(1519)-N(6))-dimethyltransferase activity"/>
    <property type="evidence" value="ECO:0007669"/>
    <property type="project" value="UniProtKB-EC"/>
</dbReference>
<dbReference type="GO" id="GO:0005829">
    <property type="term" value="C:cytosol"/>
    <property type="evidence" value="ECO:0007669"/>
    <property type="project" value="TreeGrafter"/>
</dbReference>
<evidence type="ECO:0000313" key="11">
    <source>
        <dbReference type="Proteomes" id="UP000316921"/>
    </source>
</evidence>
<keyword evidence="1 7" id="KW-0963">Cytoplasm</keyword>
<dbReference type="InterPro" id="IPR001737">
    <property type="entry name" value="KsgA/Erm"/>
</dbReference>
<dbReference type="EMBL" id="CP036287">
    <property type="protein sequence ID" value="QDU67015.1"/>
    <property type="molecule type" value="Genomic_DNA"/>
</dbReference>
<dbReference type="PANTHER" id="PTHR11727:SF7">
    <property type="entry name" value="DIMETHYLADENOSINE TRANSFERASE-RELATED"/>
    <property type="match status" value="1"/>
</dbReference>
<dbReference type="InterPro" id="IPR023165">
    <property type="entry name" value="rRNA_Ade_diMease-like_C"/>
</dbReference>
<dbReference type="Gene3D" id="1.10.8.100">
    <property type="entry name" value="Ribosomal RNA adenine dimethylase-like, domain 2"/>
    <property type="match status" value="1"/>
</dbReference>
<comment type="similarity">
    <text evidence="7">Belongs to the class I-like SAM-binding methyltransferase superfamily. rRNA adenine N(6)-methyltransferase family. RsmA subfamily.</text>
</comment>
<dbReference type="Pfam" id="PF00398">
    <property type="entry name" value="RrnaAD"/>
    <property type="match status" value="1"/>
</dbReference>
<dbReference type="GO" id="GO:0003723">
    <property type="term" value="F:RNA binding"/>
    <property type="evidence" value="ECO:0007669"/>
    <property type="project" value="UniProtKB-UniRule"/>
</dbReference>
<feature type="binding site" evidence="7 8">
    <location>
        <position position="77"/>
    </location>
    <ligand>
        <name>S-adenosyl-L-methionine</name>
        <dbReference type="ChEBI" id="CHEBI:59789"/>
    </ligand>
</feature>
<dbReference type="InterPro" id="IPR020596">
    <property type="entry name" value="rRNA_Ade_Mease_Trfase_CS"/>
</dbReference>
<gene>
    <name evidence="7 10" type="primary">rsmA</name>
    <name evidence="7" type="synonym">ksgA</name>
    <name evidence="10" type="ORF">Pla133_20920</name>
</gene>
<dbReference type="Gene3D" id="3.40.50.150">
    <property type="entry name" value="Vaccinia Virus protein VP39"/>
    <property type="match status" value="1"/>
</dbReference>
<feature type="domain" description="Ribosomal RNA adenine methylase transferase N-terminal" evidence="9">
    <location>
        <begin position="36"/>
        <end position="214"/>
    </location>
</feature>